<feature type="compositionally biased region" description="Polar residues" evidence="11">
    <location>
        <begin position="857"/>
        <end position="867"/>
    </location>
</feature>
<evidence type="ECO:0000256" key="10">
    <source>
        <dbReference type="PROSITE-ProRule" id="PRU00042"/>
    </source>
</evidence>
<keyword evidence="2" id="KW-0479">Metal-binding</keyword>
<evidence type="ECO:0000256" key="11">
    <source>
        <dbReference type="SAM" id="MobiDB-lite"/>
    </source>
</evidence>
<accession>A0A9P0DED1</accession>
<dbReference type="GO" id="GO:0008757">
    <property type="term" value="F:S-adenosylmethionine-dependent methyltransferase activity"/>
    <property type="evidence" value="ECO:0007669"/>
    <property type="project" value="UniProtKB-ARBA"/>
</dbReference>
<proteinExistence type="predicted"/>
<keyword evidence="8" id="KW-0804">Transcription</keyword>
<dbReference type="PROSITE" id="PS50157">
    <property type="entry name" value="ZINC_FINGER_C2H2_2"/>
    <property type="match status" value="8"/>
</dbReference>
<keyword evidence="3" id="KW-0677">Repeat</keyword>
<dbReference type="Proteomes" id="UP001152799">
    <property type="component" value="Chromosome 4"/>
</dbReference>
<feature type="compositionally biased region" description="Pro residues" evidence="11">
    <location>
        <begin position="578"/>
        <end position="590"/>
    </location>
</feature>
<feature type="compositionally biased region" description="Acidic residues" evidence="11">
    <location>
        <begin position="14"/>
        <end position="24"/>
    </location>
</feature>
<keyword evidence="4 10" id="KW-0863">Zinc-finger</keyword>
<dbReference type="Gene3D" id="3.30.160.60">
    <property type="entry name" value="Classic Zinc Finger"/>
    <property type="match status" value="7"/>
</dbReference>
<dbReference type="PANTHER" id="PTHR16515">
    <property type="entry name" value="PR DOMAIN ZINC FINGER PROTEIN"/>
    <property type="match status" value="1"/>
</dbReference>
<feature type="domain" description="C2H2-type" evidence="12">
    <location>
        <begin position="743"/>
        <end position="770"/>
    </location>
</feature>
<dbReference type="GO" id="GO:0006355">
    <property type="term" value="P:regulation of DNA-templated transcription"/>
    <property type="evidence" value="ECO:0007669"/>
    <property type="project" value="UniProtKB-ARBA"/>
</dbReference>
<evidence type="ECO:0000256" key="2">
    <source>
        <dbReference type="ARBA" id="ARBA00022723"/>
    </source>
</evidence>
<dbReference type="InterPro" id="IPR050331">
    <property type="entry name" value="Zinc_finger"/>
</dbReference>
<comment type="subcellular location">
    <subcellularLocation>
        <location evidence="1">Nucleus</location>
    </subcellularLocation>
</comment>
<keyword evidence="9" id="KW-0539">Nucleus</keyword>
<dbReference type="GO" id="GO:0003677">
    <property type="term" value="F:DNA binding"/>
    <property type="evidence" value="ECO:0007669"/>
    <property type="project" value="UniProtKB-KW"/>
</dbReference>
<dbReference type="Gene3D" id="2.170.270.10">
    <property type="entry name" value="SET domain"/>
    <property type="match status" value="1"/>
</dbReference>
<evidence type="ECO:0000256" key="6">
    <source>
        <dbReference type="ARBA" id="ARBA00023015"/>
    </source>
</evidence>
<dbReference type="FunFam" id="3.30.160.60:FF:001912">
    <property type="entry name" value="Hamlet, isoform B"/>
    <property type="match status" value="1"/>
</dbReference>
<dbReference type="SUPFAM" id="SSF57667">
    <property type="entry name" value="beta-beta-alpha zinc fingers"/>
    <property type="match status" value="5"/>
</dbReference>
<evidence type="ECO:0000256" key="1">
    <source>
        <dbReference type="ARBA" id="ARBA00004123"/>
    </source>
</evidence>
<feature type="domain" description="C2H2-type" evidence="12">
    <location>
        <begin position="714"/>
        <end position="742"/>
    </location>
</feature>
<dbReference type="InterPro" id="IPR001214">
    <property type="entry name" value="SET_dom"/>
</dbReference>
<dbReference type="OrthoDB" id="9368434at2759"/>
<dbReference type="FunFam" id="3.30.160.60:FF:000159">
    <property type="entry name" value="Mds1 and evi1 complex locus protein"/>
    <property type="match status" value="1"/>
</dbReference>
<dbReference type="GO" id="GO:0005634">
    <property type="term" value="C:nucleus"/>
    <property type="evidence" value="ECO:0007669"/>
    <property type="project" value="UniProtKB-SubCell"/>
</dbReference>
<keyword evidence="7" id="KW-0238">DNA-binding</keyword>
<evidence type="ECO:0000313" key="13">
    <source>
        <dbReference type="EMBL" id="CAH1129124.1"/>
    </source>
</evidence>
<dbReference type="SMART" id="SM00355">
    <property type="entry name" value="ZnF_C2H2"/>
    <property type="match status" value="9"/>
</dbReference>
<evidence type="ECO:0000256" key="5">
    <source>
        <dbReference type="ARBA" id="ARBA00022833"/>
    </source>
</evidence>
<gene>
    <name evidence="13" type="ORF">CEUTPL_LOCUS7835</name>
</gene>
<dbReference type="FunFam" id="3.30.160.60:FF:000653">
    <property type="entry name" value="Zinc finger protein Pegasus"/>
    <property type="match status" value="1"/>
</dbReference>
<dbReference type="CDD" id="cd19201">
    <property type="entry name" value="PR-SET_ZFPM"/>
    <property type="match status" value="1"/>
</dbReference>
<feature type="domain" description="C2H2-type" evidence="12">
    <location>
        <begin position="294"/>
        <end position="322"/>
    </location>
</feature>
<dbReference type="InterPro" id="IPR046341">
    <property type="entry name" value="SET_dom_sf"/>
</dbReference>
<feature type="domain" description="C2H2-type" evidence="12">
    <location>
        <begin position="351"/>
        <end position="378"/>
    </location>
</feature>
<dbReference type="InterPro" id="IPR036236">
    <property type="entry name" value="Znf_C2H2_sf"/>
</dbReference>
<evidence type="ECO:0000256" key="3">
    <source>
        <dbReference type="ARBA" id="ARBA00022737"/>
    </source>
</evidence>
<dbReference type="AlphaFoldDB" id="A0A9P0DED1"/>
<feature type="domain" description="C2H2-type" evidence="12">
    <location>
        <begin position="323"/>
        <end position="350"/>
    </location>
</feature>
<feature type="region of interest" description="Disordered" evidence="11">
    <location>
        <begin position="1"/>
        <end position="28"/>
    </location>
</feature>
<feature type="region of interest" description="Disordered" evidence="11">
    <location>
        <begin position="836"/>
        <end position="867"/>
    </location>
</feature>
<evidence type="ECO:0000256" key="7">
    <source>
        <dbReference type="ARBA" id="ARBA00023125"/>
    </source>
</evidence>
<keyword evidence="5" id="KW-0862">Zinc</keyword>
<protein>
    <recommendedName>
        <fullName evidence="12">C2H2-type domain-containing protein</fullName>
    </recommendedName>
</protein>
<feature type="region of interest" description="Disordered" evidence="11">
    <location>
        <begin position="207"/>
        <end position="230"/>
    </location>
</feature>
<feature type="domain" description="C2H2-type" evidence="12">
    <location>
        <begin position="380"/>
        <end position="409"/>
    </location>
</feature>
<dbReference type="PROSITE" id="PS00028">
    <property type="entry name" value="ZINC_FINGER_C2H2_1"/>
    <property type="match status" value="8"/>
</dbReference>
<dbReference type="FunFam" id="3.30.160.60:FF:000112">
    <property type="entry name" value="Mds1 and evi1 complex locus protein"/>
    <property type="match status" value="1"/>
</dbReference>
<evidence type="ECO:0000259" key="12">
    <source>
        <dbReference type="PROSITE" id="PS50157"/>
    </source>
</evidence>
<dbReference type="GO" id="GO:0008170">
    <property type="term" value="F:N-methyltransferase activity"/>
    <property type="evidence" value="ECO:0007669"/>
    <property type="project" value="UniProtKB-ARBA"/>
</dbReference>
<evidence type="ECO:0000256" key="8">
    <source>
        <dbReference type="ARBA" id="ARBA00023163"/>
    </source>
</evidence>
<dbReference type="GO" id="GO:0008270">
    <property type="term" value="F:zinc ion binding"/>
    <property type="evidence" value="ECO:0007669"/>
    <property type="project" value="UniProtKB-KW"/>
</dbReference>
<evidence type="ECO:0000256" key="4">
    <source>
        <dbReference type="ARBA" id="ARBA00022771"/>
    </source>
</evidence>
<sequence length="867" mass="99176">MRSKSVARKVTAQEDSEDEIEVTDQMDTSTEEAPLLVNYTNNNSKEMAPSPYDRQLDFAYNYDEDINQIDLIFGRTTKRIIGHGILPEELELKETGVFARKTIPRGTKYGPFQGKWAGTPYFSRFAWEIVAGTGVRGWLDGSSDHQNWIKLIRSTPTKDAANMRHFLISGQIWYETTIEVSAGDELTLAPKEPLNLQDLFADSTTIDDRSDRETASQHSGTLDEREDIEDDESQSRCCVCDQPFSDVDKLDEHLIHKHTYRRNEYRCDLCPKAYSYKPCLIRHRSVIHGETKKYHCENCTKIFTDPSNLQRHIRTHHVGARSHACPECGKTFGTSSGLKQHTHIHSSVKPFQCEVCFKAYTQFSNLCRHKRMHSDCRLQIKCVKCGQPFSTVTSLSKHKRFCDSTGQIPALTAPPPLPMASSYPFYRPSSVPMPFPFPPHFPTYQMQNMVPSAPTPNFLSQFLFNNPKHKLEEDEIFFRGPEKNDHYNRDRLTPLRAPNVAAEKVSPPTAEEANLTPSPARPSAFHSRKPNSISEDEAPKETEISRPSSTSSEEREQPLDLSGWHAPEVKKRKSVSPLPLPPPPLPPATPPKTFEPIIENEKKTPPMAYPRPTYPMMLEMYRSNFSNFQQASDRLMPFVPPRFPFLGSPLHQRLDLLRPNLQSFHPVKPFHDVIHQQNPGKIKDRYSCKYCGKVFPRSANLTRHLRTHTGEQPYKCRYCERSFSISSNLQRHVRNIHNKEKPFKCPLCERCFGQQTNLDRHLKKHEADDGNGVVAVADSPGSSNENEREEAYIRLDEIRNFVGKVTTNGQDYYPTRLYTPPFQNSEIDVVGKDDDSEVYSNESVEDFSSNKKDEVLINNNEQPISSR</sequence>
<dbReference type="InterPro" id="IPR013087">
    <property type="entry name" value="Znf_C2H2_type"/>
</dbReference>
<feature type="compositionally biased region" description="Basic and acidic residues" evidence="11">
    <location>
        <begin position="481"/>
        <end position="493"/>
    </location>
</feature>
<dbReference type="FunFam" id="3.30.160.60:FF:000150">
    <property type="entry name" value="Mds1 and evi1 complex locus protein"/>
    <property type="match status" value="1"/>
</dbReference>
<feature type="region of interest" description="Disordered" evidence="11">
    <location>
        <begin position="481"/>
        <end position="608"/>
    </location>
</feature>
<name>A0A9P0DED1_9CUCU</name>
<reference evidence="13" key="1">
    <citation type="submission" date="2022-01" db="EMBL/GenBank/DDBJ databases">
        <authorList>
            <person name="King R."/>
        </authorList>
    </citation>
    <scope>NUCLEOTIDE SEQUENCE</scope>
</reference>
<dbReference type="FunFam" id="3.30.160.60:FF:000126">
    <property type="entry name" value="Mds1 and evi1 complex locus protein"/>
    <property type="match status" value="1"/>
</dbReference>
<feature type="domain" description="C2H2-type" evidence="12">
    <location>
        <begin position="686"/>
        <end position="713"/>
    </location>
</feature>
<keyword evidence="6" id="KW-0805">Transcription regulation</keyword>
<dbReference type="Pfam" id="PF21549">
    <property type="entry name" value="PRDM2_PR"/>
    <property type="match status" value="1"/>
</dbReference>
<dbReference type="EMBL" id="OU892280">
    <property type="protein sequence ID" value="CAH1129124.1"/>
    <property type="molecule type" value="Genomic_DNA"/>
</dbReference>
<keyword evidence="14" id="KW-1185">Reference proteome</keyword>
<evidence type="ECO:0000313" key="14">
    <source>
        <dbReference type="Proteomes" id="UP001152799"/>
    </source>
</evidence>
<evidence type="ECO:0000256" key="9">
    <source>
        <dbReference type="ARBA" id="ARBA00023242"/>
    </source>
</evidence>
<dbReference type="PANTHER" id="PTHR16515:SF49">
    <property type="entry name" value="GASTRULA ZINC FINGER PROTEIN XLCGF49.1-LIKE-RELATED"/>
    <property type="match status" value="1"/>
</dbReference>
<organism evidence="13 14">
    <name type="scientific">Ceutorhynchus assimilis</name>
    <name type="common">cabbage seed weevil</name>
    <dbReference type="NCBI Taxonomy" id="467358"/>
    <lineage>
        <taxon>Eukaryota</taxon>
        <taxon>Metazoa</taxon>
        <taxon>Ecdysozoa</taxon>
        <taxon>Arthropoda</taxon>
        <taxon>Hexapoda</taxon>
        <taxon>Insecta</taxon>
        <taxon>Pterygota</taxon>
        <taxon>Neoptera</taxon>
        <taxon>Endopterygota</taxon>
        <taxon>Coleoptera</taxon>
        <taxon>Polyphaga</taxon>
        <taxon>Cucujiformia</taxon>
        <taxon>Curculionidae</taxon>
        <taxon>Ceutorhynchinae</taxon>
        <taxon>Ceutorhynchus</taxon>
    </lineage>
</organism>
<dbReference type="GO" id="GO:0008276">
    <property type="term" value="F:protein methyltransferase activity"/>
    <property type="evidence" value="ECO:0007669"/>
    <property type="project" value="UniProtKB-ARBA"/>
</dbReference>
<feature type="domain" description="C2H2-type" evidence="12">
    <location>
        <begin position="265"/>
        <end position="293"/>
    </location>
</feature>
<dbReference type="Pfam" id="PF00096">
    <property type="entry name" value="zf-C2H2"/>
    <property type="match status" value="7"/>
</dbReference>